<evidence type="ECO:0000313" key="1">
    <source>
        <dbReference type="EMBL" id="KAK7967446.1"/>
    </source>
</evidence>
<gene>
    <name evidence="1" type="ORF">PG986_001723</name>
</gene>
<dbReference type="RefSeq" id="XP_066706838.1">
    <property type="nucleotide sequence ID" value="XM_066837945.1"/>
</dbReference>
<protein>
    <recommendedName>
        <fullName evidence="3">Polyketide synthase</fullName>
    </recommendedName>
</protein>
<keyword evidence="2" id="KW-1185">Reference proteome</keyword>
<dbReference type="Proteomes" id="UP001391051">
    <property type="component" value="Unassembled WGS sequence"/>
</dbReference>
<reference evidence="1 2" key="1">
    <citation type="submission" date="2023-01" db="EMBL/GenBank/DDBJ databases">
        <title>Analysis of 21 Apiospora genomes using comparative genomics revels a genus with tremendous synthesis potential of carbohydrate active enzymes and secondary metabolites.</title>
        <authorList>
            <person name="Sorensen T."/>
        </authorList>
    </citation>
    <scope>NUCLEOTIDE SEQUENCE [LARGE SCALE GENOMIC DNA]</scope>
    <source>
        <strain evidence="1 2">CBS 24483</strain>
    </source>
</reference>
<comment type="caution">
    <text evidence="1">The sequence shown here is derived from an EMBL/GenBank/DDBJ whole genome shotgun (WGS) entry which is preliminary data.</text>
</comment>
<proteinExistence type="predicted"/>
<name>A0ABR1QXP4_9PEZI</name>
<organism evidence="1 2">
    <name type="scientific">Apiospora aurea</name>
    <dbReference type="NCBI Taxonomy" id="335848"/>
    <lineage>
        <taxon>Eukaryota</taxon>
        <taxon>Fungi</taxon>
        <taxon>Dikarya</taxon>
        <taxon>Ascomycota</taxon>
        <taxon>Pezizomycotina</taxon>
        <taxon>Sordariomycetes</taxon>
        <taxon>Xylariomycetidae</taxon>
        <taxon>Amphisphaeriales</taxon>
        <taxon>Apiosporaceae</taxon>
        <taxon>Apiospora</taxon>
    </lineage>
</organism>
<dbReference type="EMBL" id="JAQQWE010000001">
    <property type="protein sequence ID" value="KAK7967446.1"/>
    <property type="molecule type" value="Genomic_DNA"/>
</dbReference>
<evidence type="ECO:0008006" key="3">
    <source>
        <dbReference type="Google" id="ProtNLM"/>
    </source>
</evidence>
<dbReference type="GeneID" id="92071007"/>
<evidence type="ECO:0000313" key="2">
    <source>
        <dbReference type="Proteomes" id="UP001391051"/>
    </source>
</evidence>
<accession>A0ABR1QXP4</accession>
<sequence length="120" mass="12881">MQQAARQILGHTQEEGLYESHSILASALPCDPHGFQASCITGDWLASTISESCQQVASVVGIEKPIVASHQPPRPKQLCAMHTQYTGGGGGKEASSLEKYLCFGKLSSVKWLRRPVPGFA</sequence>